<dbReference type="Proteomes" id="UP001227268">
    <property type="component" value="Unassembled WGS sequence"/>
</dbReference>
<protein>
    <submittedName>
        <fullName evidence="1">Uncharacterized protein</fullName>
    </submittedName>
</protein>
<evidence type="ECO:0000313" key="2">
    <source>
        <dbReference type="Proteomes" id="UP001227268"/>
    </source>
</evidence>
<proteinExistence type="predicted"/>
<name>A0ACC2VMD8_9TREE</name>
<comment type="caution">
    <text evidence="1">The sequence shown here is derived from an EMBL/GenBank/DDBJ whole genome shotgun (WGS) entry which is preliminary data.</text>
</comment>
<gene>
    <name evidence="1" type="ORF">QFC21_003628</name>
</gene>
<accession>A0ACC2VMD8</accession>
<organism evidence="1 2">
    <name type="scientific">Naganishia friedmannii</name>
    <dbReference type="NCBI Taxonomy" id="89922"/>
    <lineage>
        <taxon>Eukaryota</taxon>
        <taxon>Fungi</taxon>
        <taxon>Dikarya</taxon>
        <taxon>Basidiomycota</taxon>
        <taxon>Agaricomycotina</taxon>
        <taxon>Tremellomycetes</taxon>
        <taxon>Filobasidiales</taxon>
        <taxon>Filobasidiaceae</taxon>
        <taxon>Naganishia</taxon>
    </lineage>
</organism>
<sequence>MSNLYMTEIELWCKETPKACRNFLALIMEGYYDGLIFHRIVPGFIAQTGDPSGTGMGGESYYGEPFENETHSRLKFNRRGLVAFANNGDKRSNTSQWFITLDRADELQNKHTLFGKVVGPTIYNVLKLGELELDKQERPLYPPKITQIRIVENPFDDIVPRITAAERKAQHEARLESQRETERRETRKKAKKNTGLLSFGEEAEAQEAAEAAAAKRKKISRPDLVDPEESIPVPVEETRRGQSPSSSTKRTDAVDRDKTSTAQAKERQEEQAEDLAGIRERHAAEKEKEATERKAAIERMQAKLRKLDKRRAGSDSEDSDDDDSDDQRDRKRKRAGPSSLDQELAKYANARRGNRKGVRKDEDDVMAALSSFTSKIRKSGPETDGQEEEGKSGQHGETRAGVVTEEEGLEVDDDVGWMSHALKAVNDHSLDQNRRAETDYTVIDPRAKARALKEDNRRDNGRGNRHQGRR</sequence>
<reference evidence="1" key="1">
    <citation type="submission" date="2023-04" db="EMBL/GenBank/DDBJ databases">
        <title>Draft Genome sequencing of Naganishia species isolated from polar environments using Oxford Nanopore Technology.</title>
        <authorList>
            <person name="Leo P."/>
            <person name="Venkateswaran K."/>
        </authorList>
    </citation>
    <scope>NUCLEOTIDE SEQUENCE</scope>
    <source>
        <strain evidence="1">MNA-CCFEE 5423</strain>
    </source>
</reference>
<dbReference type="EMBL" id="JASBWT010000011">
    <property type="protein sequence ID" value="KAJ9100584.1"/>
    <property type="molecule type" value="Genomic_DNA"/>
</dbReference>
<keyword evidence="2" id="KW-1185">Reference proteome</keyword>
<evidence type="ECO:0000313" key="1">
    <source>
        <dbReference type="EMBL" id="KAJ9100584.1"/>
    </source>
</evidence>